<dbReference type="Proteomes" id="UP001196765">
    <property type="component" value="Unassembled WGS sequence"/>
</dbReference>
<reference evidence="1" key="1">
    <citation type="submission" date="2021-06" db="EMBL/GenBank/DDBJ databases">
        <title>Collection of gut derived symbiotic bacterial strains cultured from healthy donors.</title>
        <authorList>
            <person name="Lin H."/>
            <person name="Littmann E."/>
            <person name="Pamer E.G."/>
        </authorList>
    </citation>
    <scope>NUCLEOTIDE SEQUENCE</scope>
    <source>
        <strain evidence="1">MSK.21.74</strain>
    </source>
</reference>
<dbReference type="AlphaFoldDB" id="A0AAW4NBJ6"/>
<comment type="caution">
    <text evidence="1">The sequence shown here is derived from an EMBL/GenBank/DDBJ whole genome shotgun (WGS) entry which is preliminary data.</text>
</comment>
<dbReference type="EMBL" id="JAHOEI010000081">
    <property type="protein sequence ID" value="MBV3388919.1"/>
    <property type="molecule type" value="Genomic_DNA"/>
</dbReference>
<gene>
    <name evidence="1" type="ORF">KSW82_14415</name>
</gene>
<sequence length="189" mass="21798">MTKIHIGQEIKQEVQKQDLTIEDFAKNLHLASSEIENIFNKTSLETDLLLKISKLLKRDFFSLFSNYVNGNAIEEAYKEIINLLKQKGDKRYIAVPDWEDECEGDDGDGTEVSIFGIGLDDDDEICVAAVVDNIGYYGNGPDDFPQEWTKVTELYEPDYRAFHRFVVDNIDKAMTKEEADEVTKEYWHE</sequence>
<accession>A0AAW4NBJ6</accession>
<evidence type="ECO:0000313" key="1">
    <source>
        <dbReference type="EMBL" id="MBV3388919.1"/>
    </source>
</evidence>
<proteinExistence type="predicted"/>
<organism evidence="1 2">
    <name type="scientific">Segatella copri</name>
    <dbReference type="NCBI Taxonomy" id="165179"/>
    <lineage>
        <taxon>Bacteria</taxon>
        <taxon>Pseudomonadati</taxon>
        <taxon>Bacteroidota</taxon>
        <taxon>Bacteroidia</taxon>
        <taxon>Bacteroidales</taxon>
        <taxon>Prevotellaceae</taxon>
        <taxon>Segatella</taxon>
    </lineage>
</organism>
<name>A0AAW4NBJ6_9BACT</name>
<dbReference type="RefSeq" id="WP_217745057.1">
    <property type="nucleotide sequence ID" value="NZ_JAHOEI010000081.1"/>
</dbReference>
<protein>
    <recommendedName>
        <fullName evidence="3">HTH cro/C1-type domain-containing protein</fullName>
    </recommendedName>
</protein>
<evidence type="ECO:0008006" key="3">
    <source>
        <dbReference type="Google" id="ProtNLM"/>
    </source>
</evidence>
<evidence type="ECO:0000313" key="2">
    <source>
        <dbReference type="Proteomes" id="UP001196765"/>
    </source>
</evidence>